<evidence type="ECO:0000313" key="1">
    <source>
        <dbReference type="EMBL" id="ORY96218.1"/>
    </source>
</evidence>
<gene>
    <name evidence="1" type="ORF">BCR43DRAFT_563586</name>
</gene>
<accession>A0A1X2HBN2</accession>
<comment type="caution">
    <text evidence="1">The sequence shown here is derived from an EMBL/GenBank/DDBJ whole genome shotgun (WGS) entry which is preliminary data.</text>
</comment>
<reference evidence="1 2" key="1">
    <citation type="submission" date="2016-07" db="EMBL/GenBank/DDBJ databases">
        <title>Pervasive Adenine N6-methylation of Active Genes in Fungi.</title>
        <authorList>
            <consortium name="DOE Joint Genome Institute"/>
            <person name="Mondo S.J."/>
            <person name="Dannebaum R.O."/>
            <person name="Kuo R.C."/>
            <person name="Labutti K."/>
            <person name="Haridas S."/>
            <person name="Kuo A."/>
            <person name="Salamov A."/>
            <person name="Ahrendt S.R."/>
            <person name="Lipzen A."/>
            <person name="Sullivan W."/>
            <person name="Andreopoulos W.B."/>
            <person name="Clum A."/>
            <person name="Lindquist E."/>
            <person name="Daum C."/>
            <person name="Ramamoorthy G.K."/>
            <person name="Gryganskyi A."/>
            <person name="Culley D."/>
            <person name="Magnuson J.K."/>
            <person name="James T.Y."/>
            <person name="O'Malley M.A."/>
            <person name="Stajich J.E."/>
            <person name="Spatafora J.W."/>
            <person name="Visel A."/>
            <person name="Grigoriev I.V."/>
        </authorList>
    </citation>
    <scope>NUCLEOTIDE SEQUENCE [LARGE SCALE GENOMIC DNA]</scope>
    <source>
        <strain evidence="1 2">NRRL 2496</strain>
    </source>
</reference>
<keyword evidence="2" id="KW-1185">Reference proteome</keyword>
<proteinExistence type="predicted"/>
<organism evidence="1 2">
    <name type="scientific">Syncephalastrum racemosum</name>
    <name type="common">Filamentous fungus</name>
    <dbReference type="NCBI Taxonomy" id="13706"/>
    <lineage>
        <taxon>Eukaryota</taxon>
        <taxon>Fungi</taxon>
        <taxon>Fungi incertae sedis</taxon>
        <taxon>Mucoromycota</taxon>
        <taxon>Mucoromycotina</taxon>
        <taxon>Mucoromycetes</taxon>
        <taxon>Mucorales</taxon>
        <taxon>Syncephalastraceae</taxon>
        <taxon>Syncephalastrum</taxon>
    </lineage>
</organism>
<dbReference type="OrthoDB" id="2250876at2759"/>
<dbReference type="STRING" id="13706.A0A1X2HBN2"/>
<dbReference type="EMBL" id="MCGN01000005">
    <property type="protein sequence ID" value="ORY96218.1"/>
    <property type="molecule type" value="Genomic_DNA"/>
</dbReference>
<evidence type="ECO:0000313" key="2">
    <source>
        <dbReference type="Proteomes" id="UP000242180"/>
    </source>
</evidence>
<dbReference type="InParanoid" id="A0A1X2HBN2"/>
<protein>
    <submittedName>
        <fullName evidence="1">Uncharacterized protein</fullName>
    </submittedName>
</protein>
<dbReference type="AlphaFoldDB" id="A0A1X2HBN2"/>
<name>A0A1X2HBN2_SYNRA</name>
<sequence length="345" mass="38495">MLKRALACKQHRSSPFCVAFVQEIFGSCGALNKELKAKDTALKLAAIGEWQPICFLNDHGVEHHLLTSSSSSQELVKNQNHAQCSRPVNAQQKVEISQERLDIQLYDFTRHCITPSYFKARACEELLYEWTEVINGDWRAHDHLPLVTSKLFAGVILSRHSSPVLIIGTTVSNILITSSFRADKISVNMGPNTTHFMPTDDTKVFLNQDAIRAAEIMLTKTTSILPATIWNLADDDVQQKKLSEEKITSKLFQLIAIQVLKQDANASLSRKSLKQIAMTASDSEAGKIMRSIETLFDSDEESIPVIGNGRFEQQMAHLVAVMSSASHQLRMGLLVRGMPFVRDSD</sequence>
<dbReference type="Proteomes" id="UP000242180">
    <property type="component" value="Unassembled WGS sequence"/>
</dbReference>